<evidence type="ECO:0000313" key="2">
    <source>
        <dbReference type="Proteomes" id="UP001458880"/>
    </source>
</evidence>
<comment type="caution">
    <text evidence="1">The sequence shown here is derived from an EMBL/GenBank/DDBJ whole genome shotgun (WGS) entry which is preliminary data.</text>
</comment>
<dbReference type="Proteomes" id="UP001458880">
    <property type="component" value="Unassembled WGS sequence"/>
</dbReference>
<accession>A0AAW1LY57</accession>
<keyword evidence="2" id="KW-1185">Reference proteome</keyword>
<reference evidence="1 2" key="1">
    <citation type="journal article" date="2024" name="BMC Genomics">
        <title>De novo assembly and annotation of Popillia japonica's genome with initial clues to its potential as an invasive pest.</title>
        <authorList>
            <person name="Cucini C."/>
            <person name="Boschi S."/>
            <person name="Funari R."/>
            <person name="Cardaioli E."/>
            <person name="Iannotti N."/>
            <person name="Marturano G."/>
            <person name="Paoli F."/>
            <person name="Bruttini M."/>
            <person name="Carapelli A."/>
            <person name="Frati F."/>
            <person name="Nardi F."/>
        </authorList>
    </citation>
    <scope>NUCLEOTIDE SEQUENCE [LARGE SCALE GENOMIC DNA]</scope>
    <source>
        <strain evidence="1">DMR45628</strain>
    </source>
</reference>
<dbReference type="EMBL" id="JASPKY010000082">
    <property type="protein sequence ID" value="KAK9738797.1"/>
    <property type="molecule type" value="Genomic_DNA"/>
</dbReference>
<name>A0AAW1LY57_POPJA</name>
<gene>
    <name evidence="1" type="ORF">QE152_g9531</name>
</gene>
<evidence type="ECO:0000313" key="1">
    <source>
        <dbReference type="EMBL" id="KAK9738797.1"/>
    </source>
</evidence>
<proteinExistence type="predicted"/>
<organism evidence="1 2">
    <name type="scientific">Popillia japonica</name>
    <name type="common">Japanese beetle</name>
    <dbReference type="NCBI Taxonomy" id="7064"/>
    <lineage>
        <taxon>Eukaryota</taxon>
        <taxon>Metazoa</taxon>
        <taxon>Ecdysozoa</taxon>
        <taxon>Arthropoda</taxon>
        <taxon>Hexapoda</taxon>
        <taxon>Insecta</taxon>
        <taxon>Pterygota</taxon>
        <taxon>Neoptera</taxon>
        <taxon>Endopterygota</taxon>
        <taxon>Coleoptera</taxon>
        <taxon>Polyphaga</taxon>
        <taxon>Scarabaeiformia</taxon>
        <taxon>Scarabaeidae</taxon>
        <taxon>Rutelinae</taxon>
        <taxon>Popillia</taxon>
    </lineage>
</organism>
<protein>
    <submittedName>
        <fullName evidence="1">Uncharacterized protein</fullName>
    </submittedName>
</protein>
<dbReference type="AlphaFoldDB" id="A0AAW1LY57"/>
<sequence length="91" mass="10096">MKFSKGNCHLEEIELSNFIGVDVIQAWNEDFVRNGHRDELNSDDDASDRSDVVIMDDIPIIPSSTAMEAMKSTKSLNCLKSQKTGIIILPG</sequence>